<evidence type="ECO:0000313" key="1">
    <source>
        <dbReference type="EMBL" id="SOQ53286.1"/>
    </source>
</evidence>
<gene>
    <name evidence="1" type="ORF">SFRICE_032364</name>
</gene>
<accession>A0A2H1WJZ3</accession>
<protein>
    <submittedName>
        <fullName evidence="1">SFRICE_032364</fullName>
    </submittedName>
</protein>
<dbReference type="AlphaFoldDB" id="A0A2H1WJZ3"/>
<proteinExistence type="predicted"/>
<sequence>MCRSIRLKLAKYGWVGKQHRHVVCLSSDQGTDQPCGFFFEGGQSSYGFSRQGEARGSVRLLLTKNHPVATPACRAGAPLFIKSFITKGTGLDDAFDKCNTRQLIYP</sequence>
<name>A0A2H1WJZ3_SPOFR</name>
<organism evidence="1">
    <name type="scientific">Spodoptera frugiperda</name>
    <name type="common">Fall armyworm</name>
    <dbReference type="NCBI Taxonomy" id="7108"/>
    <lineage>
        <taxon>Eukaryota</taxon>
        <taxon>Metazoa</taxon>
        <taxon>Ecdysozoa</taxon>
        <taxon>Arthropoda</taxon>
        <taxon>Hexapoda</taxon>
        <taxon>Insecta</taxon>
        <taxon>Pterygota</taxon>
        <taxon>Neoptera</taxon>
        <taxon>Endopterygota</taxon>
        <taxon>Lepidoptera</taxon>
        <taxon>Glossata</taxon>
        <taxon>Ditrysia</taxon>
        <taxon>Noctuoidea</taxon>
        <taxon>Noctuidae</taxon>
        <taxon>Amphipyrinae</taxon>
        <taxon>Spodoptera</taxon>
    </lineage>
</organism>
<dbReference type="EMBL" id="ODYU01009105">
    <property type="protein sequence ID" value="SOQ53286.1"/>
    <property type="molecule type" value="Genomic_DNA"/>
</dbReference>
<reference evidence="1" key="1">
    <citation type="submission" date="2016-07" db="EMBL/GenBank/DDBJ databases">
        <authorList>
            <person name="Bretaudeau A."/>
        </authorList>
    </citation>
    <scope>NUCLEOTIDE SEQUENCE</scope>
    <source>
        <strain evidence="1">Rice</strain>
        <tissue evidence="1">Whole body</tissue>
    </source>
</reference>